<evidence type="ECO:0000313" key="11">
    <source>
        <dbReference type="Proteomes" id="UP000077115"/>
    </source>
</evidence>
<keyword evidence="4" id="KW-0833">Ubl conjugation pathway</keyword>
<feature type="region of interest" description="Disordered" evidence="8">
    <location>
        <begin position="67"/>
        <end position="86"/>
    </location>
</feature>
<feature type="repeat" description="TPR" evidence="7">
    <location>
        <begin position="368"/>
        <end position="401"/>
    </location>
</feature>
<reference evidence="10 11" key="1">
    <citation type="submission" date="2006-10" db="EMBL/GenBank/DDBJ databases">
        <title>The Genome Sequence of Batrachochytrium dendrobatidis JEL423.</title>
        <authorList>
            <consortium name="The Broad Institute Genome Sequencing Platform"/>
            <person name="Birren B."/>
            <person name="Lander E."/>
            <person name="Galagan J."/>
            <person name="Cuomo C."/>
            <person name="Devon K."/>
            <person name="Jaffe D."/>
            <person name="Butler J."/>
            <person name="Alvarez P."/>
            <person name="Gnerre S."/>
            <person name="Grabherr M."/>
            <person name="Kleber M."/>
            <person name="Mauceli E."/>
            <person name="Brockman W."/>
            <person name="Young S."/>
            <person name="LaButti K."/>
            <person name="Sykes S."/>
            <person name="DeCaprio D."/>
            <person name="Crawford M."/>
            <person name="Koehrsen M."/>
            <person name="Engels R."/>
            <person name="Montgomery P."/>
            <person name="Pearson M."/>
            <person name="Howarth C."/>
            <person name="Larson L."/>
            <person name="White J."/>
            <person name="O'Leary S."/>
            <person name="Kodira C."/>
            <person name="Zeng Q."/>
            <person name="Yandava C."/>
            <person name="Alvarado L."/>
            <person name="Longcore J."/>
            <person name="James T."/>
        </authorList>
    </citation>
    <scope>NUCLEOTIDE SEQUENCE [LARGE SCALE GENOMIC DNA]</scope>
    <source>
        <strain evidence="10 11">JEL423</strain>
    </source>
</reference>
<dbReference type="STRING" id="403673.A0A177WFU8"/>
<feature type="repeat" description="TPR" evidence="7">
    <location>
        <begin position="402"/>
        <end position="435"/>
    </location>
</feature>
<dbReference type="GO" id="GO:0051301">
    <property type="term" value="P:cell division"/>
    <property type="evidence" value="ECO:0007669"/>
    <property type="project" value="UniProtKB-KW"/>
</dbReference>
<organism evidence="10 11">
    <name type="scientific">Batrachochytrium dendrobatidis (strain JEL423)</name>
    <dbReference type="NCBI Taxonomy" id="403673"/>
    <lineage>
        <taxon>Eukaryota</taxon>
        <taxon>Fungi</taxon>
        <taxon>Fungi incertae sedis</taxon>
        <taxon>Chytridiomycota</taxon>
        <taxon>Chytridiomycota incertae sedis</taxon>
        <taxon>Chytridiomycetes</taxon>
        <taxon>Rhizophydiales</taxon>
        <taxon>Rhizophydiales incertae sedis</taxon>
        <taxon>Batrachochytrium</taxon>
    </lineage>
</organism>
<evidence type="ECO:0000256" key="4">
    <source>
        <dbReference type="ARBA" id="ARBA00022786"/>
    </source>
</evidence>
<dbReference type="GO" id="GO:0016567">
    <property type="term" value="P:protein ubiquitination"/>
    <property type="evidence" value="ECO:0007669"/>
    <property type="project" value="TreeGrafter"/>
</dbReference>
<sequence length="550" mass="63126">MPANDSTMSDSIISHSTKNQDIQDYGLKMRRSLRSAVVQCTERGLVMSARWAAEQLLGFDRSALHSQLHTTEPSSDNPAFSDIQPNPFTIQTQQSIPENQQSVTYLADPVTSLDEPGVEDDIYLYAKSCFDAREYPHAAEILKDCTGRRSIFLHLYAKLMAAESTQPIETYQSPKDTPSQATRRILISIEHELTAKLSKDESDGFLWYLLGVVTKKLGKREQSIRFLTKAVQKYPYNWSAWIELASQVHVQEDLDLVLQQLPNDFMTGCFQVYVENIMEYQVETNPDEIDRLLSLCPRSRFLKLQRAILFYNARDAETAESIFDELLDRNPYMIDGIQILSNVLFLRNKAGALMNLAHRLSSMYKYRAESAVVLGNYYSLIQESSNAVKSFDRALKLDRNNSDAWTLLAHEYVEQKDAPPAIQIYRRAVDLNCRNYRAWFGLGQAYDLLNLPMFSLNYYQRALAIRPKDSRMWNALAMTYESLNKIPEAIKCGLHMLISPEHNTSTTLQTISNWYSKLYIQTGNTQYQSKSALYELRAMRAREADDQDMD</sequence>
<dbReference type="SMART" id="SM00028">
    <property type="entry name" value="TPR"/>
    <property type="match status" value="6"/>
</dbReference>
<reference evidence="10 11" key="2">
    <citation type="submission" date="2016-05" db="EMBL/GenBank/DDBJ databases">
        <title>Lineage-specific infection strategies underlie the spectrum of fungal disease in amphibians.</title>
        <authorList>
            <person name="Cuomo C.A."/>
            <person name="Farrer R.A."/>
            <person name="James T."/>
            <person name="Longcore J."/>
            <person name="Birren B."/>
        </authorList>
    </citation>
    <scope>NUCLEOTIDE SEQUENCE [LARGE SCALE GENOMIC DNA]</scope>
    <source>
        <strain evidence="10 11">JEL423</strain>
    </source>
</reference>
<feature type="domain" description="Cdc23" evidence="9">
    <location>
        <begin position="29"/>
        <end position="307"/>
    </location>
</feature>
<feature type="repeat" description="TPR" evidence="7">
    <location>
        <begin position="204"/>
        <end position="237"/>
    </location>
</feature>
<keyword evidence="2" id="KW-0677">Repeat</keyword>
<protein>
    <recommendedName>
        <fullName evidence="9">Cdc23 domain-containing protein</fullName>
    </recommendedName>
</protein>
<dbReference type="InterPro" id="IPR007192">
    <property type="entry name" value="APC8"/>
</dbReference>
<dbReference type="GO" id="GO:0005680">
    <property type="term" value="C:anaphase-promoting complex"/>
    <property type="evidence" value="ECO:0007669"/>
    <property type="project" value="InterPro"/>
</dbReference>
<dbReference type="Pfam" id="PF04049">
    <property type="entry name" value="ANAPC8"/>
    <property type="match status" value="1"/>
</dbReference>
<dbReference type="PANTHER" id="PTHR12558:SF10">
    <property type="entry name" value="CELL DIVISION CYCLE PROTEIN 23 HOMOLOG"/>
    <property type="match status" value="1"/>
</dbReference>
<dbReference type="eggNOG" id="KOG1155">
    <property type="taxonomic scope" value="Eukaryota"/>
</dbReference>
<feature type="repeat" description="TPR" evidence="7">
    <location>
        <begin position="436"/>
        <end position="469"/>
    </location>
</feature>
<keyword evidence="5 7" id="KW-0802">TPR repeat</keyword>
<dbReference type="GO" id="GO:0031145">
    <property type="term" value="P:anaphase-promoting complex-dependent catabolic process"/>
    <property type="evidence" value="ECO:0007669"/>
    <property type="project" value="TreeGrafter"/>
</dbReference>
<evidence type="ECO:0000256" key="7">
    <source>
        <dbReference type="PROSITE-ProRule" id="PRU00339"/>
    </source>
</evidence>
<gene>
    <name evidence="10" type="ORF">BDEG_22882</name>
</gene>
<keyword evidence="6" id="KW-0131">Cell cycle</keyword>
<dbReference type="Proteomes" id="UP000077115">
    <property type="component" value="Unassembled WGS sequence"/>
</dbReference>
<dbReference type="Pfam" id="PF13432">
    <property type="entry name" value="TPR_16"/>
    <property type="match status" value="1"/>
</dbReference>
<evidence type="ECO:0000313" key="10">
    <source>
        <dbReference type="EMBL" id="OAJ38997.1"/>
    </source>
</evidence>
<evidence type="ECO:0000259" key="9">
    <source>
        <dbReference type="Pfam" id="PF04049"/>
    </source>
</evidence>
<evidence type="ECO:0000256" key="8">
    <source>
        <dbReference type="SAM" id="MobiDB-lite"/>
    </source>
</evidence>
<dbReference type="InterPro" id="IPR011990">
    <property type="entry name" value="TPR-like_helical_dom_sf"/>
</dbReference>
<keyword evidence="3" id="KW-0498">Mitosis</keyword>
<dbReference type="PANTHER" id="PTHR12558">
    <property type="entry name" value="CELL DIVISION CYCLE 16,23,27"/>
    <property type="match status" value="1"/>
</dbReference>
<evidence type="ECO:0000256" key="1">
    <source>
        <dbReference type="ARBA" id="ARBA00022618"/>
    </source>
</evidence>
<keyword evidence="1" id="KW-0132">Cell division</keyword>
<evidence type="ECO:0000256" key="3">
    <source>
        <dbReference type="ARBA" id="ARBA00022776"/>
    </source>
</evidence>
<dbReference type="AlphaFoldDB" id="A0A177WFU8"/>
<dbReference type="GO" id="GO:0045842">
    <property type="term" value="P:positive regulation of mitotic metaphase/anaphase transition"/>
    <property type="evidence" value="ECO:0007669"/>
    <property type="project" value="TreeGrafter"/>
</dbReference>
<dbReference type="VEuPathDB" id="FungiDB:BDEG_22882"/>
<accession>A0A177WFU8</accession>
<name>A0A177WFU8_BATDL</name>
<dbReference type="SUPFAM" id="SSF48452">
    <property type="entry name" value="TPR-like"/>
    <property type="match status" value="2"/>
</dbReference>
<dbReference type="Gene3D" id="1.25.40.10">
    <property type="entry name" value="Tetratricopeptide repeat domain"/>
    <property type="match status" value="3"/>
</dbReference>
<dbReference type="InterPro" id="IPR019734">
    <property type="entry name" value="TPR_rpt"/>
</dbReference>
<evidence type="ECO:0000256" key="2">
    <source>
        <dbReference type="ARBA" id="ARBA00022737"/>
    </source>
</evidence>
<dbReference type="PROSITE" id="PS50005">
    <property type="entry name" value="TPR"/>
    <property type="match status" value="4"/>
</dbReference>
<proteinExistence type="predicted"/>
<dbReference type="OrthoDB" id="10262026at2759"/>
<dbReference type="EMBL" id="DS022302">
    <property type="protein sequence ID" value="OAJ38997.1"/>
    <property type="molecule type" value="Genomic_DNA"/>
</dbReference>
<evidence type="ECO:0000256" key="6">
    <source>
        <dbReference type="ARBA" id="ARBA00023306"/>
    </source>
</evidence>
<dbReference type="Pfam" id="PF13181">
    <property type="entry name" value="TPR_8"/>
    <property type="match status" value="1"/>
</dbReference>
<evidence type="ECO:0000256" key="5">
    <source>
        <dbReference type="ARBA" id="ARBA00022803"/>
    </source>
</evidence>